<dbReference type="AlphaFoldDB" id="A0A498I0Q5"/>
<accession>A0A498I0Q5</accession>
<dbReference type="EMBL" id="RDQH01000341">
    <property type="protein sequence ID" value="RXH75914.1"/>
    <property type="molecule type" value="Genomic_DNA"/>
</dbReference>
<feature type="compositionally biased region" description="Polar residues" evidence="1">
    <location>
        <begin position="1"/>
        <end position="16"/>
    </location>
</feature>
<comment type="caution">
    <text evidence="2">The sequence shown here is derived from an EMBL/GenBank/DDBJ whole genome shotgun (WGS) entry which is preliminary data.</text>
</comment>
<proteinExistence type="predicted"/>
<protein>
    <submittedName>
        <fullName evidence="2">Uncharacterized protein</fullName>
    </submittedName>
</protein>
<gene>
    <name evidence="2" type="ORF">DVH24_042701</name>
</gene>
<evidence type="ECO:0000256" key="1">
    <source>
        <dbReference type="SAM" id="MobiDB-lite"/>
    </source>
</evidence>
<evidence type="ECO:0000313" key="2">
    <source>
        <dbReference type="EMBL" id="RXH75914.1"/>
    </source>
</evidence>
<organism evidence="2 3">
    <name type="scientific">Malus domestica</name>
    <name type="common">Apple</name>
    <name type="synonym">Pyrus malus</name>
    <dbReference type="NCBI Taxonomy" id="3750"/>
    <lineage>
        <taxon>Eukaryota</taxon>
        <taxon>Viridiplantae</taxon>
        <taxon>Streptophyta</taxon>
        <taxon>Embryophyta</taxon>
        <taxon>Tracheophyta</taxon>
        <taxon>Spermatophyta</taxon>
        <taxon>Magnoliopsida</taxon>
        <taxon>eudicotyledons</taxon>
        <taxon>Gunneridae</taxon>
        <taxon>Pentapetalae</taxon>
        <taxon>rosids</taxon>
        <taxon>fabids</taxon>
        <taxon>Rosales</taxon>
        <taxon>Rosaceae</taxon>
        <taxon>Amygdaloideae</taxon>
        <taxon>Maleae</taxon>
        <taxon>Malus</taxon>
    </lineage>
</organism>
<reference evidence="2 3" key="1">
    <citation type="submission" date="2018-10" db="EMBL/GenBank/DDBJ databases">
        <title>A high-quality apple genome assembly.</title>
        <authorList>
            <person name="Hu J."/>
        </authorList>
    </citation>
    <scope>NUCLEOTIDE SEQUENCE [LARGE SCALE GENOMIC DNA]</scope>
    <source>
        <strain evidence="3">cv. HFTH1</strain>
        <tissue evidence="2">Young leaf</tissue>
    </source>
</reference>
<feature type="region of interest" description="Disordered" evidence="1">
    <location>
        <begin position="1"/>
        <end position="24"/>
    </location>
</feature>
<keyword evidence="3" id="KW-1185">Reference proteome</keyword>
<dbReference type="Proteomes" id="UP000290289">
    <property type="component" value="Chromosome 15"/>
</dbReference>
<sequence length="136" mass="15186">MMQDTRPNQFLQQQRRQPIDRTQQRKKKYCFTVSRVTVALNFGRDFIDANGAIPGVCNGSKPSLTSPIQWSHSKAGFVKLNFDGSVVHQGAAAVFVMRNENGEPMDAGARFVGQNTISVVECLVLRDGMWMARPKV</sequence>
<evidence type="ECO:0000313" key="3">
    <source>
        <dbReference type="Proteomes" id="UP000290289"/>
    </source>
</evidence>
<name>A0A498I0Q5_MALDO</name>